<feature type="binding site" evidence="3">
    <location>
        <position position="141"/>
    </location>
    <ligand>
        <name>a divalent metal cation</name>
        <dbReference type="ChEBI" id="CHEBI:60240"/>
    </ligand>
</feature>
<feature type="binding site" evidence="3">
    <location>
        <position position="191"/>
    </location>
    <ligand>
        <name>a divalent metal cation</name>
        <dbReference type="ChEBI" id="CHEBI:60240"/>
    </ligand>
</feature>
<dbReference type="InterPro" id="IPR013658">
    <property type="entry name" value="SGL"/>
</dbReference>
<feature type="active site" description="Proton donor/acceptor" evidence="2">
    <location>
        <position position="191"/>
    </location>
</feature>
<feature type="binding site" evidence="3">
    <location>
        <position position="96"/>
    </location>
    <ligand>
        <name>substrate</name>
    </ligand>
</feature>
<dbReference type="PANTHER" id="PTHR10907:SF47">
    <property type="entry name" value="REGUCALCIN"/>
    <property type="match status" value="1"/>
</dbReference>
<evidence type="ECO:0000313" key="6">
    <source>
        <dbReference type="Proteomes" id="UP000199236"/>
    </source>
</evidence>
<evidence type="ECO:0000256" key="1">
    <source>
        <dbReference type="ARBA" id="ARBA00008853"/>
    </source>
</evidence>
<dbReference type="Proteomes" id="UP000199236">
    <property type="component" value="Unassembled WGS sequence"/>
</dbReference>
<dbReference type="STRING" id="655353.SAMN04488056_110160"/>
<dbReference type="GO" id="GO:0004341">
    <property type="term" value="F:gluconolactonase activity"/>
    <property type="evidence" value="ECO:0007669"/>
    <property type="project" value="TreeGrafter"/>
</dbReference>
<evidence type="ECO:0000256" key="2">
    <source>
        <dbReference type="PIRSR" id="PIRSR605511-1"/>
    </source>
</evidence>
<comment type="similarity">
    <text evidence="1">Belongs to the SMP-30/CGR1 family.</text>
</comment>
<dbReference type="AlphaFoldDB" id="A0A1I5J243"/>
<gene>
    <name evidence="5" type="ORF">SAMN04488056_110160</name>
</gene>
<evidence type="ECO:0000256" key="3">
    <source>
        <dbReference type="PIRSR" id="PIRSR605511-2"/>
    </source>
</evidence>
<evidence type="ECO:0000313" key="5">
    <source>
        <dbReference type="EMBL" id="SFO66875.1"/>
    </source>
</evidence>
<comment type="cofactor">
    <cofactor evidence="3">
        <name>Zn(2+)</name>
        <dbReference type="ChEBI" id="CHEBI:29105"/>
    </cofactor>
    <text evidence="3">Binds 1 divalent metal cation per subunit.</text>
</comment>
<dbReference type="SUPFAM" id="SSF63829">
    <property type="entry name" value="Calcium-dependent phosphotriesterase"/>
    <property type="match status" value="1"/>
</dbReference>
<dbReference type="PANTHER" id="PTHR10907">
    <property type="entry name" value="REGUCALCIN"/>
    <property type="match status" value="1"/>
</dbReference>
<sequence>MPLFDDRLCTLGEGPLWHPLRKQLFWFDIMGKTLLTRTGDSVQSWTFDEYVSAGGWVDKERILIASYSSLFVFNVETGAQEKLCDLEADKPENRCNDGRADPYGGFWIGTMGIKSEPGAGAFYRYYRGELRKLYANITITNGACFSADRQWACFTDTKSRQMMRVALDSQGWPKGEPEVYLDFRADDLNIDGTVFDVAGNVWIAHWGIHAVRAYGPDGKQVHEEVFPVTRVSCPAFGGDDFKTLYVTSARSGAKEEELAREPLAGATFACRLAFEGQAENQILLA</sequence>
<dbReference type="RefSeq" id="WP_090074385.1">
    <property type="nucleotide sequence ID" value="NZ_FOVR01000010.1"/>
</dbReference>
<evidence type="ECO:0000259" key="4">
    <source>
        <dbReference type="Pfam" id="PF08450"/>
    </source>
</evidence>
<feature type="binding site" evidence="3">
    <location>
        <position position="13"/>
    </location>
    <ligand>
        <name>a divalent metal cation</name>
        <dbReference type="ChEBI" id="CHEBI:60240"/>
    </ligand>
</feature>
<dbReference type="InterPro" id="IPR005511">
    <property type="entry name" value="SMP-30"/>
</dbReference>
<feature type="domain" description="SMP-30/Gluconolactonase/LRE-like region" evidence="4">
    <location>
        <begin position="11"/>
        <end position="250"/>
    </location>
</feature>
<accession>A0A1I5J243</accession>
<dbReference type="InterPro" id="IPR011042">
    <property type="entry name" value="6-blade_b-propeller_TolB-like"/>
</dbReference>
<organism evidence="5 6">
    <name type="scientific">Cohaesibacter marisflavi</name>
    <dbReference type="NCBI Taxonomy" id="655353"/>
    <lineage>
        <taxon>Bacteria</taxon>
        <taxon>Pseudomonadati</taxon>
        <taxon>Pseudomonadota</taxon>
        <taxon>Alphaproteobacteria</taxon>
        <taxon>Hyphomicrobiales</taxon>
        <taxon>Cohaesibacteraceae</taxon>
    </lineage>
</organism>
<keyword evidence="3" id="KW-0479">Metal-binding</keyword>
<dbReference type="GO" id="GO:0005509">
    <property type="term" value="F:calcium ion binding"/>
    <property type="evidence" value="ECO:0007669"/>
    <property type="project" value="TreeGrafter"/>
</dbReference>
<keyword evidence="6" id="KW-1185">Reference proteome</keyword>
<dbReference type="PRINTS" id="PR01790">
    <property type="entry name" value="SMP30FAMILY"/>
</dbReference>
<name>A0A1I5J243_9HYPH</name>
<dbReference type="Pfam" id="PF08450">
    <property type="entry name" value="SGL"/>
    <property type="match status" value="1"/>
</dbReference>
<reference evidence="5 6" key="1">
    <citation type="submission" date="2016-10" db="EMBL/GenBank/DDBJ databases">
        <authorList>
            <person name="de Groot N.N."/>
        </authorList>
    </citation>
    <scope>NUCLEOTIDE SEQUENCE [LARGE SCALE GENOMIC DNA]</scope>
    <source>
        <strain evidence="5 6">CGMCC 1.9157</strain>
    </source>
</reference>
<dbReference type="GO" id="GO:0019853">
    <property type="term" value="P:L-ascorbic acid biosynthetic process"/>
    <property type="evidence" value="ECO:0007669"/>
    <property type="project" value="TreeGrafter"/>
</dbReference>
<dbReference type="OrthoDB" id="2633250at2"/>
<dbReference type="Gene3D" id="2.120.10.30">
    <property type="entry name" value="TolB, C-terminal domain"/>
    <property type="match status" value="1"/>
</dbReference>
<proteinExistence type="inferred from homology"/>
<keyword evidence="3" id="KW-0862">Zinc</keyword>
<dbReference type="EMBL" id="FOVR01000010">
    <property type="protein sequence ID" value="SFO66875.1"/>
    <property type="molecule type" value="Genomic_DNA"/>
</dbReference>
<protein>
    <submittedName>
        <fullName evidence="5">Sugar lactone lactonase YvrE</fullName>
    </submittedName>
</protein>
<feature type="binding site" evidence="3">
    <location>
        <position position="94"/>
    </location>
    <ligand>
        <name>substrate</name>
    </ligand>
</feature>